<dbReference type="PROSITE" id="PS51202">
    <property type="entry name" value="RCK_C"/>
    <property type="match status" value="2"/>
</dbReference>
<dbReference type="InterPro" id="IPR031312">
    <property type="entry name" value="Na/sul_symport_CS"/>
</dbReference>
<feature type="transmembrane region" description="Helical" evidence="7">
    <location>
        <begin position="6"/>
        <end position="21"/>
    </location>
</feature>
<protein>
    <submittedName>
        <fullName evidence="9">Sodium:sulfate symporter</fullName>
    </submittedName>
</protein>
<feature type="transmembrane region" description="Helical" evidence="7">
    <location>
        <begin position="141"/>
        <end position="160"/>
    </location>
</feature>
<dbReference type="InterPro" id="IPR004680">
    <property type="entry name" value="Cit_transptr-like_dom"/>
</dbReference>
<sequence>MSLEAYFSLGLVACVLGALATNRFPTDAILVGAMALLIVTGVLSPQQALAGFGNSGVITIAVLFVVAAGLKETGAVDWIVQRVLGMPSNERIAQLRMMVPTALLSAFMNNTTVVAMLIPAVQEWCRRLQMSPSRLLLPLSYVAILGGTMTLIGTSTNLVVNGLLQQNGEGLGIFDITPLGILVLLAGGSVLYLSGRWMPDRQGARGQLSKVREYGVECVVETKGPVVGKRIAEAGLRRLSHGYLAELERDGELFTAVSPDTVLKANDRLFFVGSPECAQELRARNGLKPANGDVDTLPMAHIHRSLTEVVLSPEFPGIGQTVKEARFRTRYHAAILSISRHGQPMQGKLGDVKLQTGDTLLVEGGRSFADVHRNSRDFLLVSGLTDSNPPDHRKAPLSLALLLGLVVSSAMGWLSILQAGFLVAGLMIMTRCLTATQARKSVDFSVLIVIASSFSLGEALDVTGAAKGIADGLLSLGLDSPWLTLVAIYLLTTIFTELITNNAAAVLMFPIAQAVSTSLDVSILPFAIAVMFAASASFLTPLGYQTNLMVQGPGGYRFTDYLRWGLPLSVVVAAVTLFGIPFFWSF</sequence>
<dbReference type="Pfam" id="PF03600">
    <property type="entry name" value="CitMHS"/>
    <property type="match status" value="1"/>
</dbReference>
<keyword evidence="10" id="KW-1185">Reference proteome</keyword>
<feature type="transmembrane region" description="Helical" evidence="7">
    <location>
        <begin position="172"/>
        <end position="193"/>
    </location>
</feature>
<feature type="transmembrane region" description="Helical" evidence="7">
    <location>
        <begin position="564"/>
        <end position="584"/>
    </location>
</feature>
<comment type="subcellular location">
    <subcellularLocation>
        <location evidence="1">Membrane</location>
        <topology evidence="1">Multi-pass membrane protein</topology>
    </subcellularLocation>
</comment>
<name>A0ABQ3DU74_9GAMM</name>
<dbReference type="PANTHER" id="PTHR43652:SF2">
    <property type="entry name" value="BASIC AMINO ACID ANTIPORTER YFCC-RELATED"/>
    <property type="match status" value="1"/>
</dbReference>
<evidence type="ECO:0000256" key="4">
    <source>
        <dbReference type="ARBA" id="ARBA00022737"/>
    </source>
</evidence>
<feature type="transmembrane region" description="Helical" evidence="7">
    <location>
        <begin position="57"/>
        <end position="80"/>
    </location>
</feature>
<feature type="domain" description="RCK C-terminal" evidence="8">
    <location>
        <begin position="294"/>
        <end position="380"/>
    </location>
</feature>
<feature type="transmembrane region" description="Helical" evidence="7">
    <location>
        <begin position="397"/>
        <end position="430"/>
    </location>
</feature>
<dbReference type="Pfam" id="PF02080">
    <property type="entry name" value="TrkA_C"/>
    <property type="match status" value="2"/>
</dbReference>
<evidence type="ECO:0000256" key="2">
    <source>
        <dbReference type="ARBA" id="ARBA00022448"/>
    </source>
</evidence>
<dbReference type="Proteomes" id="UP000646745">
    <property type="component" value="Unassembled WGS sequence"/>
</dbReference>
<dbReference type="InterPro" id="IPR006037">
    <property type="entry name" value="RCK_C"/>
</dbReference>
<dbReference type="SUPFAM" id="SSF116726">
    <property type="entry name" value="TrkA C-terminal domain-like"/>
    <property type="match status" value="2"/>
</dbReference>
<keyword evidence="3 7" id="KW-0812">Transmembrane</keyword>
<evidence type="ECO:0000256" key="1">
    <source>
        <dbReference type="ARBA" id="ARBA00004141"/>
    </source>
</evidence>
<feature type="transmembrane region" description="Helical" evidence="7">
    <location>
        <begin position="442"/>
        <end position="462"/>
    </location>
</feature>
<organism evidence="9 10">
    <name type="scientific">Salinicola rhizosphaerae</name>
    <dbReference type="NCBI Taxonomy" id="1443141"/>
    <lineage>
        <taxon>Bacteria</taxon>
        <taxon>Pseudomonadati</taxon>
        <taxon>Pseudomonadota</taxon>
        <taxon>Gammaproteobacteria</taxon>
        <taxon>Oceanospirillales</taxon>
        <taxon>Halomonadaceae</taxon>
        <taxon>Salinicola</taxon>
    </lineage>
</organism>
<feature type="domain" description="RCK C-terminal" evidence="8">
    <location>
        <begin position="203"/>
        <end position="287"/>
    </location>
</feature>
<dbReference type="PANTHER" id="PTHR43652">
    <property type="entry name" value="BASIC AMINO ACID ANTIPORTER YFCC-RELATED"/>
    <property type="match status" value="1"/>
</dbReference>
<dbReference type="InterPro" id="IPR051679">
    <property type="entry name" value="DASS-Related_Transporters"/>
</dbReference>
<evidence type="ECO:0000313" key="9">
    <source>
        <dbReference type="EMBL" id="GHB09924.1"/>
    </source>
</evidence>
<dbReference type="InterPro" id="IPR036721">
    <property type="entry name" value="RCK_C_sf"/>
</dbReference>
<evidence type="ECO:0000256" key="3">
    <source>
        <dbReference type="ARBA" id="ARBA00022692"/>
    </source>
</evidence>
<evidence type="ECO:0000256" key="7">
    <source>
        <dbReference type="SAM" id="Phobius"/>
    </source>
</evidence>
<keyword evidence="6 7" id="KW-0472">Membrane</keyword>
<evidence type="ECO:0000259" key="8">
    <source>
        <dbReference type="PROSITE" id="PS51202"/>
    </source>
</evidence>
<proteinExistence type="predicted"/>
<keyword evidence="4" id="KW-0677">Repeat</keyword>
<keyword evidence="5 7" id="KW-1133">Transmembrane helix</keyword>
<dbReference type="PROSITE" id="PS01271">
    <property type="entry name" value="NA_SULFATE"/>
    <property type="match status" value="1"/>
</dbReference>
<accession>A0ABQ3DU74</accession>
<evidence type="ECO:0000256" key="6">
    <source>
        <dbReference type="ARBA" id="ARBA00023136"/>
    </source>
</evidence>
<feature type="transmembrane region" description="Helical" evidence="7">
    <location>
        <begin position="521"/>
        <end position="544"/>
    </location>
</feature>
<keyword evidence="2" id="KW-0813">Transport</keyword>
<dbReference type="Gene3D" id="3.30.70.1450">
    <property type="entry name" value="Regulator of K+ conductance, C-terminal domain"/>
    <property type="match status" value="2"/>
</dbReference>
<dbReference type="EMBL" id="BMZI01000001">
    <property type="protein sequence ID" value="GHB09924.1"/>
    <property type="molecule type" value="Genomic_DNA"/>
</dbReference>
<dbReference type="RefSeq" id="WP_189442948.1">
    <property type="nucleotide sequence ID" value="NZ_BMZI01000001.1"/>
</dbReference>
<gene>
    <name evidence="9" type="ORF">GCM10009038_04500</name>
</gene>
<evidence type="ECO:0000256" key="5">
    <source>
        <dbReference type="ARBA" id="ARBA00022989"/>
    </source>
</evidence>
<reference evidence="10" key="1">
    <citation type="journal article" date="2019" name="Int. J. Syst. Evol. Microbiol.">
        <title>The Global Catalogue of Microorganisms (GCM) 10K type strain sequencing project: providing services to taxonomists for standard genome sequencing and annotation.</title>
        <authorList>
            <consortium name="The Broad Institute Genomics Platform"/>
            <consortium name="The Broad Institute Genome Sequencing Center for Infectious Disease"/>
            <person name="Wu L."/>
            <person name="Ma J."/>
        </authorList>
    </citation>
    <scope>NUCLEOTIDE SEQUENCE [LARGE SCALE GENOMIC DNA]</scope>
    <source>
        <strain evidence="10">KCTC 32998</strain>
    </source>
</reference>
<comment type="caution">
    <text evidence="9">The sequence shown here is derived from an EMBL/GenBank/DDBJ whole genome shotgun (WGS) entry which is preliminary data.</text>
</comment>
<feature type="transmembrane region" description="Helical" evidence="7">
    <location>
        <begin position="482"/>
        <end position="509"/>
    </location>
</feature>
<feature type="transmembrane region" description="Helical" evidence="7">
    <location>
        <begin position="28"/>
        <end position="45"/>
    </location>
</feature>
<feature type="transmembrane region" description="Helical" evidence="7">
    <location>
        <begin position="101"/>
        <end position="121"/>
    </location>
</feature>
<evidence type="ECO:0000313" key="10">
    <source>
        <dbReference type="Proteomes" id="UP000646745"/>
    </source>
</evidence>